<dbReference type="eggNOG" id="KOG2575">
    <property type="taxonomic scope" value="Eukaryota"/>
</dbReference>
<dbReference type="Proteomes" id="UP000054988">
    <property type="component" value="Unassembled WGS sequence"/>
</dbReference>
<dbReference type="GO" id="GO:0042281">
    <property type="term" value="F:dolichyl pyrophosphate Man9GlcNAc2 alpha-1,3-glucosyltransferase activity"/>
    <property type="evidence" value="ECO:0007669"/>
    <property type="project" value="TreeGrafter"/>
</dbReference>
<comment type="caution">
    <text evidence="12">The sequence shown here is derived from an EMBL/GenBank/DDBJ whole genome shotgun (WGS) entry which is preliminary data.</text>
</comment>
<keyword evidence="5 10" id="KW-0808">Transferase</keyword>
<dbReference type="EC" id="2.4.1.-" evidence="10"/>
<evidence type="ECO:0000256" key="3">
    <source>
        <dbReference type="ARBA" id="ARBA00008715"/>
    </source>
</evidence>
<keyword evidence="6 10" id="KW-0812">Transmembrane</keyword>
<evidence type="ECO:0000256" key="2">
    <source>
        <dbReference type="ARBA" id="ARBA00004922"/>
    </source>
</evidence>
<feature type="region of interest" description="Disordered" evidence="11">
    <location>
        <begin position="161"/>
        <end position="198"/>
    </location>
</feature>
<feature type="transmembrane region" description="Helical" evidence="10">
    <location>
        <begin position="460"/>
        <end position="480"/>
    </location>
</feature>
<name>A0A0W0G0W4_MONRR</name>
<dbReference type="Pfam" id="PF03155">
    <property type="entry name" value="Alg6_Alg8"/>
    <property type="match status" value="1"/>
</dbReference>
<dbReference type="InterPro" id="IPR004856">
    <property type="entry name" value="Glyco_trans_ALG6/ALG8"/>
</dbReference>
<feature type="compositionally biased region" description="Polar residues" evidence="11">
    <location>
        <begin position="57"/>
        <end position="66"/>
    </location>
</feature>
<evidence type="ECO:0000256" key="8">
    <source>
        <dbReference type="ARBA" id="ARBA00022989"/>
    </source>
</evidence>
<feature type="transmembrane region" description="Helical" evidence="10">
    <location>
        <begin position="340"/>
        <end position="361"/>
    </location>
</feature>
<evidence type="ECO:0000256" key="6">
    <source>
        <dbReference type="ARBA" id="ARBA00022692"/>
    </source>
</evidence>
<keyword evidence="4 10" id="KW-0328">Glycosyltransferase</keyword>
<comment type="subcellular location">
    <subcellularLocation>
        <location evidence="1 10">Endoplasmic reticulum membrane</location>
        <topology evidence="1 10">Multi-pass membrane protein</topology>
    </subcellularLocation>
</comment>
<keyword evidence="7 10" id="KW-0256">Endoplasmic reticulum</keyword>
<feature type="compositionally biased region" description="Low complexity" evidence="11">
    <location>
        <begin position="112"/>
        <end position="133"/>
    </location>
</feature>
<reference evidence="12 13" key="1">
    <citation type="submission" date="2015-12" db="EMBL/GenBank/DDBJ databases">
        <title>Draft genome sequence of Moniliophthora roreri, the causal agent of frosty pod rot of cacao.</title>
        <authorList>
            <person name="Aime M.C."/>
            <person name="Diaz-Valderrama J.R."/>
            <person name="Kijpornyongpan T."/>
            <person name="Phillips-Mora W."/>
        </authorList>
    </citation>
    <scope>NUCLEOTIDE SEQUENCE [LARGE SCALE GENOMIC DNA]</scope>
    <source>
        <strain evidence="12 13">MCA 2952</strain>
    </source>
</reference>
<dbReference type="EMBL" id="LATX01001365">
    <property type="protein sequence ID" value="KTB42223.1"/>
    <property type="molecule type" value="Genomic_DNA"/>
</dbReference>
<dbReference type="AlphaFoldDB" id="A0A0W0G0W4"/>
<feature type="region of interest" description="Disordered" evidence="11">
    <location>
        <begin position="1"/>
        <end position="86"/>
    </location>
</feature>
<keyword evidence="8 10" id="KW-1133">Transmembrane helix</keyword>
<evidence type="ECO:0000313" key="13">
    <source>
        <dbReference type="Proteomes" id="UP000054988"/>
    </source>
</evidence>
<feature type="transmembrane region" description="Helical" evidence="10">
    <location>
        <begin position="677"/>
        <end position="699"/>
    </location>
</feature>
<dbReference type="UniPathway" id="UPA00378"/>
<feature type="transmembrane region" description="Helical" evidence="10">
    <location>
        <begin position="373"/>
        <end position="390"/>
    </location>
</feature>
<dbReference type="GO" id="GO:0005789">
    <property type="term" value="C:endoplasmic reticulum membrane"/>
    <property type="evidence" value="ECO:0007669"/>
    <property type="project" value="UniProtKB-SubCell"/>
</dbReference>
<evidence type="ECO:0000256" key="10">
    <source>
        <dbReference type="RuleBase" id="RU363110"/>
    </source>
</evidence>
<feature type="transmembrane region" description="Helical" evidence="10">
    <location>
        <begin position="434"/>
        <end position="454"/>
    </location>
</feature>
<evidence type="ECO:0000256" key="1">
    <source>
        <dbReference type="ARBA" id="ARBA00004477"/>
    </source>
</evidence>
<feature type="compositionally biased region" description="Low complexity" evidence="11">
    <location>
        <begin position="171"/>
        <end position="183"/>
    </location>
</feature>
<dbReference type="PANTHER" id="PTHR12413">
    <property type="entry name" value="DOLICHYL GLYCOSYLTRANSFERASE"/>
    <property type="match status" value="1"/>
</dbReference>
<organism evidence="12 13">
    <name type="scientific">Moniliophthora roreri</name>
    <name type="common">Frosty pod rot fungus</name>
    <name type="synonym">Monilia roreri</name>
    <dbReference type="NCBI Taxonomy" id="221103"/>
    <lineage>
        <taxon>Eukaryota</taxon>
        <taxon>Fungi</taxon>
        <taxon>Dikarya</taxon>
        <taxon>Basidiomycota</taxon>
        <taxon>Agaricomycotina</taxon>
        <taxon>Agaricomycetes</taxon>
        <taxon>Agaricomycetidae</taxon>
        <taxon>Agaricales</taxon>
        <taxon>Marasmiineae</taxon>
        <taxon>Marasmiaceae</taxon>
        <taxon>Moniliophthora</taxon>
    </lineage>
</organism>
<evidence type="ECO:0000256" key="9">
    <source>
        <dbReference type="ARBA" id="ARBA00023136"/>
    </source>
</evidence>
<feature type="transmembrane region" description="Helical" evidence="10">
    <location>
        <begin position="705"/>
        <end position="727"/>
    </location>
</feature>
<sequence>MADFPQAESSMAESPTLGDTELPSPSVRKRKISVQASVPFPRHRMGSTSAHDGRRPSLTTVLTSDMNGAGDAGRQSSSSPDNILAPTPRRHLLSAHQSRLWLSQEQSQDGMPSPSSSRGVSPTSTTFSRSPSRNIDGLLIPSGGLAKRLSSHRSLGSLVERMNATPPTPGSAAMASLRASRLATKQKGKGSVDSVPSDVEDGMGRRCIRWMHKRGMKDWVFIGVLLVGVFVRFSIGLGSYSGVLVSPSIHWRELTDMDMFSGEKTPPMYGDCEAQRHWMELTIHLPTREWYTFDLQYWGLDYPPLTAYHSWMCGQLGSWFDPSWFALDVSRGFESSTSKLFMRSTVVISDLLVYIPALYLFTRHWMSTRSKRTQELAFAILIFQPALLLVDFGHFQYNSVMLGLTILAIDFFASGQDQLGAVFFVLSLGFKQMALYYAPAIGSYLLAKCILLGPAAGSQLFVRLAFTTVITFLIIFLPFLPPFAPLSTILHPIGRIFPFARGLFEDKVANFWCASNVVFKWKNWASPPLLVKISTAITLLGFLPGTVVMLRSGLKLSVKEAPSNANTTSSSSKAEPTPLLPLLPYTLLNSSLSFFLFSFQVHEKTILLPLMPLTLLLSGAAQDSSVFEWGALVNNVAVFSMWPLLKRDGLGVPYLALLLLWNRMIGHNPLRFPIKNFVQLVSVNIYAAAAVLHVLEMIITPPERYPDLFAVLNVLVSTPAFVLAWLWSIKSCIEVSWAIGGLGGKGGSSKNGSGARERTMSVMSDASVKE</sequence>
<keyword evidence="9 10" id="KW-0472">Membrane</keyword>
<comment type="pathway">
    <text evidence="2 10">Protein modification; protein glycosylation.</text>
</comment>
<feature type="region of interest" description="Disordered" evidence="11">
    <location>
        <begin position="745"/>
        <end position="770"/>
    </location>
</feature>
<feature type="region of interest" description="Disordered" evidence="11">
    <location>
        <begin position="102"/>
        <end position="141"/>
    </location>
</feature>
<protein>
    <recommendedName>
        <fullName evidence="10">Alpha-1,3-glucosyltransferase</fullName>
        <ecNumber evidence="10">2.4.1.-</ecNumber>
    </recommendedName>
</protein>
<accession>A0A0W0G0W4</accession>
<evidence type="ECO:0000256" key="5">
    <source>
        <dbReference type="ARBA" id="ARBA00022679"/>
    </source>
</evidence>
<gene>
    <name evidence="12" type="ORF">WG66_5169</name>
</gene>
<feature type="transmembrane region" description="Helical" evidence="10">
    <location>
        <begin position="219"/>
        <end position="240"/>
    </location>
</feature>
<evidence type="ECO:0000313" key="12">
    <source>
        <dbReference type="EMBL" id="KTB42223.1"/>
    </source>
</evidence>
<proteinExistence type="inferred from homology"/>
<comment type="similarity">
    <text evidence="3 10">Belongs to the ALG6/ALG8 glucosyltransferase family.</text>
</comment>
<evidence type="ECO:0000256" key="11">
    <source>
        <dbReference type="SAM" id="MobiDB-lite"/>
    </source>
</evidence>
<evidence type="ECO:0000256" key="7">
    <source>
        <dbReference type="ARBA" id="ARBA00022824"/>
    </source>
</evidence>
<feature type="transmembrane region" description="Helical" evidence="10">
    <location>
        <begin position="529"/>
        <end position="550"/>
    </location>
</feature>
<evidence type="ECO:0000256" key="4">
    <source>
        <dbReference type="ARBA" id="ARBA00022676"/>
    </source>
</evidence>
<dbReference type="PANTHER" id="PTHR12413:SF1">
    <property type="entry name" value="DOLICHYL PYROPHOSPHATE MAN9GLCNAC2 ALPHA-1,3-GLUCOSYLTRANSFERASE"/>
    <property type="match status" value="1"/>
</dbReference>